<reference evidence="1" key="1">
    <citation type="submission" date="2015-05" db="UniProtKB">
        <authorList>
            <consortium name="EnsemblMetazoa"/>
        </authorList>
    </citation>
    <scope>IDENTIFICATION</scope>
</reference>
<dbReference type="EMBL" id="ACPB03006965">
    <property type="status" value="NOT_ANNOTATED_CDS"/>
    <property type="molecule type" value="Genomic_DNA"/>
</dbReference>
<keyword evidence="2" id="KW-1185">Reference proteome</keyword>
<organism evidence="1 2">
    <name type="scientific">Rhodnius prolixus</name>
    <name type="common">Triatomid bug</name>
    <dbReference type="NCBI Taxonomy" id="13249"/>
    <lineage>
        <taxon>Eukaryota</taxon>
        <taxon>Metazoa</taxon>
        <taxon>Ecdysozoa</taxon>
        <taxon>Arthropoda</taxon>
        <taxon>Hexapoda</taxon>
        <taxon>Insecta</taxon>
        <taxon>Pterygota</taxon>
        <taxon>Neoptera</taxon>
        <taxon>Paraneoptera</taxon>
        <taxon>Hemiptera</taxon>
        <taxon>Heteroptera</taxon>
        <taxon>Panheteroptera</taxon>
        <taxon>Cimicomorpha</taxon>
        <taxon>Reduviidae</taxon>
        <taxon>Triatominae</taxon>
        <taxon>Rhodnius</taxon>
    </lineage>
</organism>
<protein>
    <recommendedName>
        <fullName evidence="3">RNase H type-1 domain-containing protein</fullName>
    </recommendedName>
</protein>
<sequence>VFQHSMRTNHIFNVTSSLFVLGNEAADRLAREGSMRALIGPEPFCGVSRCLRSTSIKLWMRDRSREWWVKTPGRRGDGTACGMSVRGAGLAKVPPLWQREAGANKPQPGPPLGPIKAYK</sequence>
<dbReference type="VEuPathDB" id="VectorBase:RPRC011405"/>
<name>T1I536_RHOPR</name>
<evidence type="ECO:0008006" key="3">
    <source>
        <dbReference type="Google" id="ProtNLM"/>
    </source>
</evidence>
<accession>T1I536</accession>
<dbReference type="InParanoid" id="T1I536"/>
<dbReference type="EnsemblMetazoa" id="RPRC011405-RA">
    <property type="protein sequence ID" value="RPRC011405-PA"/>
    <property type="gene ID" value="RPRC011405"/>
</dbReference>
<evidence type="ECO:0000313" key="1">
    <source>
        <dbReference type="EnsemblMetazoa" id="RPRC011405-PA"/>
    </source>
</evidence>
<proteinExistence type="predicted"/>
<evidence type="ECO:0000313" key="2">
    <source>
        <dbReference type="Proteomes" id="UP000015103"/>
    </source>
</evidence>
<dbReference type="AlphaFoldDB" id="T1I536"/>
<dbReference type="Proteomes" id="UP000015103">
    <property type="component" value="Unassembled WGS sequence"/>
</dbReference>
<dbReference type="HOGENOM" id="CLU_2067324_0_0_1"/>